<dbReference type="PANTHER" id="PTHR24413">
    <property type="entry name" value="SPECKLE-TYPE POZ PROTEIN"/>
    <property type="match status" value="1"/>
</dbReference>
<dbReference type="CDD" id="cd18186">
    <property type="entry name" value="BTB_POZ_ZBTB_KLHL-like"/>
    <property type="match status" value="1"/>
</dbReference>
<proteinExistence type="predicted"/>
<reference evidence="2 3" key="1">
    <citation type="submission" date="2015-04" db="EMBL/GenBank/DDBJ databases">
        <authorList>
            <person name="Syromyatnikov M.Y."/>
            <person name="Popov V.N."/>
        </authorList>
    </citation>
    <scope>NUCLEOTIDE SEQUENCE [LARGE SCALE GENOMIC DNA]</scope>
</reference>
<dbReference type="PROSITE" id="PS50097">
    <property type="entry name" value="BTB"/>
    <property type="match status" value="1"/>
</dbReference>
<dbReference type="AlphaFoldDB" id="A0A1J1IFJ8"/>
<keyword evidence="3" id="KW-1185">Reference proteome</keyword>
<dbReference type="InterPro" id="IPR011333">
    <property type="entry name" value="SKP1/BTB/POZ_sf"/>
</dbReference>
<gene>
    <name evidence="2" type="primary">putative BTB</name>
    <name evidence="2" type="synonym">POZ domain containing protein</name>
    <name evidence="2" type="ORF">CLUMA_CG012229</name>
</gene>
<evidence type="ECO:0000313" key="2">
    <source>
        <dbReference type="EMBL" id="CRK99037.1"/>
    </source>
</evidence>
<evidence type="ECO:0000313" key="3">
    <source>
        <dbReference type="Proteomes" id="UP000183832"/>
    </source>
</evidence>
<dbReference type="Pfam" id="PF00651">
    <property type="entry name" value="BTB"/>
    <property type="match status" value="1"/>
</dbReference>
<evidence type="ECO:0000259" key="1">
    <source>
        <dbReference type="PROSITE" id="PS50097"/>
    </source>
</evidence>
<dbReference type="Proteomes" id="UP000183832">
    <property type="component" value="Unassembled WGS sequence"/>
</dbReference>
<protein>
    <submittedName>
        <fullName evidence="2">CLUMA_CG012229, isoform A</fullName>
    </submittedName>
</protein>
<dbReference type="InterPro" id="IPR000210">
    <property type="entry name" value="BTB/POZ_dom"/>
</dbReference>
<feature type="domain" description="BTB" evidence="1">
    <location>
        <begin position="1"/>
        <end position="45"/>
    </location>
</feature>
<name>A0A1J1IFJ8_9DIPT</name>
<dbReference type="OrthoDB" id="624345at2759"/>
<accession>A0A1J1IFJ8</accession>
<dbReference type="SUPFAM" id="SSF54695">
    <property type="entry name" value="POZ domain"/>
    <property type="match status" value="1"/>
</dbReference>
<dbReference type="STRING" id="568069.A0A1J1IFJ8"/>
<organism evidence="2 3">
    <name type="scientific">Clunio marinus</name>
    <dbReference type="NCBI Taxonomy" id="568069"/>
    <lineage>
        <taxon>Eukaryota</taxon>
        <taxon>Metazoa</taxon>
        <taxon>Ecdysozoa</taxon>
        <taxon>Arthropoda</taxon>
        <taxon>Hexapoda</taxon>
        <taxon>Insecta</taxon>
        <taxon>Pterygota</taxon>
        <taxon>Neoptera</taxon>
        <taxon>Endopterygota</taxon>
        <taxon>Diptera</taxon>
        <taxon>Nematocera</taxon>
        <taxon>Chironomoidea</taxon>
        <taxon>Chironomidae</taxon>
        <taxon>Clunio</taxon>
    </lineage>
</organism>
<sequence>MLYSKFLEGSSIIDASNSIKITDISYDTFETFLCYIYTGELKLNDNGNEINQLMELSYCAQKYLIEDMRKQCLKLLNKFLNNDTILIIIEKSFELHLEDFLVTCVYYFADSLETNSSFSNLVLNKPKTQLSPSCFEFLVKNLIDYLGERDNILCLIKAWAFVQVQNDKVLINDESQASKLRQLNLDNALTEKVVELKATYASDSSSTNNLAMLKSFHRSYYKPVSPLIIERNQMHFNTFVSFKRFSVINSLMVNSRLIPEQLDICDMSNQTYTEIINVEILEKVTGKSIYNQQSTIENVNFNAFFIINLKESLILFPHYIYIVKLSWNTEAIGHEYPRCIFSLIEKGDDDDIDTNTNKHNLSNIQFHEHDYYWPLGSIIQGITYNLVT</sequence>
<dbReference type="Gene3D" id="3.30.710.10">
    <property type="entry name" value="Potassium Channel Kv1.1, Chain A"/>
    <property type="match status" value="1"/>
</dbReference>
<dbReference type="EMBL" id="CVRI01000048">
    <property type="protein sequence ID" value="CRK99037.1"/>
    <property type="molecule type" value="Genomic_DNA"/>
</dbReference>